<comment type="similarity">
    <text evidence="12">Belongs to the periaxin family.</text>
</comment>
<dbReference type="PANTHER" id="PTHR23348">
    <property type="entry name" value="PERIAXIN/AHNAK"/>
    <property type="match status" value="1"/>
</dbReference>
<evidence type="ECO:0000259" key="16">
    <source>
        <dbReference type="PROSITE" id="PS50106"/>
    </source>
</evidence>
<dbReference type="SMART" id="SM00228">
    <property type="entry name" value="PDZ"/>
    <property type="match status" value="1"/>
</dbReference>
<evidence type="ECO:0000256" key="6">
    <source>
        <dbReference type="ARBA" id="ARBA00022490"/>
    </source>
</evidence>
<dbReference type="SUPFAM" id="SSF50156">
    <property type="entry name" value="PDZ domain-like"/>
    <property type="match status" value="1"/>
</dbReference>
<evidence type="ECO:0000256" key="9">
    <source>
        <dbReference type="ARBA" id="ARBA00022949"/>
    </source>
</evidence>
<evidence type="ECO:0000313" key="19">
    <source>
        <dbReference type="VGNC" id="VGNC:12069"/>
    </source>
</evidence>
<evidence type="ECO:0000313" key="17">
    <source>
        <dbReference type="Ensembl" id="ENSPTRP00000018862.6"/>
    </source>
</evidence>
<evidence type="ECO:0000256" key="8">
    <source>
        <dbReference type="ARBA" id="ARBA00022737"/>
    </source>
</evidence>
<evidence type="ECO:0000256" key="12">
    <source>
        <dbReference type="ARBA" id="ARBA00060817"/>
    </source>
</evidence>
<gene>
    <name evidence="17 19" type="primary">PRX</name>
</gene>
<evidence type="ECO:0000256" key="14">
    <source>
        <dbReference type="ARBA" id="ARBA00067259"/>
    </source>
</evidence>
<evidence type="ECO:0000256" key="15">
    <source>
        <dbReference type="SAM" id="MobiDB-lite"/>
    </source>
</evidence>
<dbReference type="InParanoid" id="H2QGC5"/>
<keyword evidence="10" id="KW-0472">Membrane</keyword>
<dbReference type="EMBL" id="AACZ04019681">
    <property type="status" value="NOT_ANNOTATED_CDS"/>
    <property type="molecule type" value="Genomic_DNA"/>
</dbReference>
<evidence type="ECO:0000313" key="18">
    <source>
        <dbReference type="Proteomes" id="UP000002277"/>
    </source>
</evidence>
<sequence>MEARSRSAEELRRAELVEIIVETEAQTGVSGINVAGGGKEGIFVRELREDSPAARSLSLQEGDQLLSARVFFENFKYEDALRLLQCAEPYKVSFCLKRTVPTGDLALRPGTVSGYEIKGPRAKVAKLNIQSLSPVKKKKMVPGALGVPADLAPVDVEFSFPKFSRLRRGLKAEAVKGPVPAAPARRRLQLPRLRVREVAEEAQAARLAAAAPPPRKAKVEAEVAAGARFTAPQVELVGPRLPGAEVGVPQVSAPKAAPSAEAAGGFALHLPTLGLGAPAPPAVEAPAVGIQVPQVELPALPSLPTLPTLPCLETREGAVSVVVPTLDVAAPTVGVDLALPGAEVEARGEAPEVALKMPRLSFPRFGARAKEVAEAKVAKVSPEARVKGPRLRMPTFGLSLLEPRPTAPEVVESKLKLPTIKMPSLGIGVSGPEVKVPKGPEVKLPKAPEVKLPKVPEAALPEVRLPEVELPKVSEMKLPKVPEMAVPEVRLPEVELPKVSEMKLPKVPEMAVPEVRLPEVQLLKVSEMKLPKVPEMAVPEVRLPEVQLLKVSEMKLPEMSEVAVPEVRLPEVQLPKVPEMKVPEMKLPKVPEMKLPEMKLPEVQLPKVPEMAVPDVHLPEVQLPKVPEMKLPEMKLPEVKLPKVPEMAVPDVHLPEVQLPKVPEMKLPKMPEMAVPEVRLPEVQLPKVSEMKLPKVPEMAVPDVHLPEVQLPKVCEMKVPDMKLPEIKLPKVPEMAVPDVHLPEVQLPKVSEIRLPEMQVPKVPDVHLPKAPEVKMPRAPEVQLKAAKAEQAEGMEFGFKMPKMTMPKLGRAESPSRGKPGEAGAEVSGKLVTLPCLQPEVDGEAHVGVPSLTLPSVELDLPGALGLQGQVPAAKMGKGERAEGPEVAAGVREVGFRVPSVEIVTPQLPAGEIEEGRLEMMETKVKPSSKFSLPKFGLSGPKVAKAEAEGAGRATKLKVSKFAISLPKARVGAEGPGGRPAAALDLSYPAAQAWMPTFQGPRICSAQVGGQSRDTEAGWLSWRARAGCPPLGWSRKGSRKEKAESTAVQLKIPEVELVQLGAQEEGRAEGLCRQWNAAVRPEGVHSQAVVTEGCSAGHLPPQVELTLGEAGNPRQQAQSKSLQQTAQQATGFRCPGAVSAWSPGAGGELLVGEGVFKMPTVTVPSLSWTRRVAEAEVAHTGPELGWGARVAEDSPRAERTFCLSLPTCELSPPGATMLSTRCRGEGEADTSSRYGCPGLALRAAKEGPRRVRRPRAQLRLPRVGFSQSEMVLGKAPQPEEEEEEEGSGEGASVPGPGRVRLPRVGLAAPSKVFGQEAMQAQVPVREKSPISASPVARSGSGDQEERVDSRCGCPAWGFQRQGSRPQPAAAV</sequence>
<dbReference type="PROSITE" id="PS50106">
    <property type="entry name" value="PDZ"/>
    <property type="match status" value="1"/>
</dbReference>
<evidence type="ECO:0000256" key="4">
    <source>
        <dbReference type="ARBA" id="ARBA00004496"/>
    </source>
</evidence>
<dbReference type="GO" id="GO:0043484">
    <property type="term" value="P:regulation of RNA splicing"/>
    <property type="evidence" value="ECO:0000318"/>
    <property type="project" value="GO_Central"/>
</dbReference>
<name>H2QGC5_PANTR</name>
<evidence type="ECO:0000256" key="5">
    <source>
        <dbReference type="ARBA" id="ARBA00022475"/>
    </source>
</evidence>
<keyword evidence="9" id="KW-0965">Cell junction</keyword>
<dbReference type="GO" id="GO:0070161">
    <property type="term" value="C:anchoring junction"/>
    <property type="evidence" value="ECO:0007669"/>
    <property type="project" value="UniProtKB-SubCell"/>
</dbReference>
<dbReference type="OMA" id="EMKLPRM"/>
<keyword evidence="7" id="KW-0597">Phosphoprotein</keyword>
<dbReference type="FunFam" id="2.30.42.10:FF:000149">
    <property type="entry name" value="Periaxin"/>
    <property type="match status" value="1"/>
</dbReference>
<evidence type="ECO:0000256" key="10">
    <source>
        <dbReference type="ARBA" id="ARBA00023136"/>
    </source>
</evidence>
<accession>H2QGC5</accession>
<feature type="region of interest" description="Disordered" evidence="15">
    <location>
        <begin position="1318"/>
        <end position="1350"/>
    </location>
</feature>
<dbReference type="VGNC" id="VGNC:12069">
    <property type="gene designation" value="PRX"/>
</dbReference>
<evidence type="ECO:0000256" key="13">
    <source>
        <dbReference type="ARBA" id="ARBA00065379"/>
    </source>
</evidence>
<dbReference type="Ensembl" id="ENSPTRT00000020392.6">
    <property type="protein sequence ID" value="ENSPTRP00000018862.6"/>
    <property type="gene ID" value="ENSPTRG00000010996.7"/>
</dbReference>
<dbReference type="Proteomes" id="UP000002277">
    <property type="component" value="Chromosome 19"/>
</dbReference>
<feature type="region of interest" description="Disordered" evidence="15">
    <location>
        <begin position="1265"/>
        <end position="1302"/>
    </location>
</feature>
<keyword evidence="8" id="KW-0677">Repeat</keyword>
<dbReference type="Bgee" id="ENSPTRG00000010996">
    <property type="expression patterns" value="Expressed in lung and 19 other cell types or tissues"/>
</dbReference>
<reference evidence="17" key="3">
    <citation type="submission" date="2025-09" db="UniProtKB">
        <authorList>
            <consortium name="Ensembl"/>
        </authorList>
    </citation>
    <scope>IDENTIFICATION</scope>
</reference>
<evidence type="ECO:0000256" key="7">
    <source>
        <dbReference type="ARBA" id="ARBA00022553"/>
    </source>
</evidence>
<evidence type="ECO:0000256" key="2">
    <source>
        <dbReference type="ARBA" id="ARBA00004282"/>
    </source>
</evidence>
<dbReference type="FunCoup" id="H2QGC5">
    <property type="interactions" value="213"/>
</dbReference>
<dbReference type="GO" id="GO:0005634">
    <property type="term" value="C:nucleus"/>
    <property type="evidence" value="ECO:0000318"/>
    <property type="project" value="GO_Central"/>
</dbReference>
<keyword evidence="5" id="KW-1003">Cell membrane</keyword>
<dbReference type="HOGENOM" id="CLU_252008_0_0_1"/>
<dbReference type="CDD" id="cd00136">
    <property type="entry name" value="PDZ_canonical"/>
    <property type="match status" value="1"/>
</dbReference>
<dbReference type="Gene3D" id="2.30.42.10">
    <property type="match status" value="1"/>
</dbReference>
<dbReference type="InterPro" id="IPR052082">
    <property type="entry name" value="Myelin_sheath_structural"/>
</dbReference>
<dbReference type="eggNOG" id="ENOG502QS7Y">
    <property type="taxonomic scope" value="Eukaryota"/>
</dbReference>
<proteinExistence type="inferred from homology"/>
<dbReference type="GeneTree" id="ENSGT00940000160366"/>
<dbReference type="InterPro" id="IPR036034">
    <property type="entry name" value="PDZ_sf"/>
</dbReference>
<dbReference type="GO" id="GO:0005737">
    <property type="term" value="C:cytoplasm"/>
    <property type="evidence" value="ECO:0000318"/>
    <property type="project" value="GO_Central"/>
</dbReference>
<feature type="domain" description="PDZ" evidence="16">
    <location>
        <begin position="16"/>
        <end position="85"/>
    </location>
</feature>
<organism evidence="17 18">
    <name type="scientific">Pan troglodytes</name>
    <name type="common">Chimpanzee</name>
    <dbReference type="NCBI Taxonomy" id="9598"/>
    <lineage>
        <taxon>Eukaryota</taxon>
        <taxon>Metazoa</taxon>
        <taxon>Chordata</taxon>
        <taxon>Craniata</taxon>
        <taxon>Vertebrata</taxon>
        <taxon>Euteleostomi</taxon>
        <taxon>Mammalia</taxon>
        <taxon>Eutheria</taxon>
        <taxon>Euarchontoglires</taxon>
        <taxon>Primates</taxon>
        <taxon>Haplorrhini</taxon>
        <taxon>Catarrhini</taxon>
        <taxon>Hominidae</taxon>
        <taxon>Pan</taxon>
    </lineage>
</organism>
<comment type="subcellular location">
    <subcellularLocation>
        <location evidence="2">Cell junction</location>
    </subcellularLocation>
    <subcellularLocation>
        <location evidence="3">Cell membrane</location>
        <topology evidence="3">Peripheral membrane protein</topology>
        <orientation evidence="3">Cytoplasmic side</orientation>
    </subcellularLocation>
    <subcellularLocation>
        <location evidence="4">Cytoplasm</location>
    </subcellularLocation>
    <subcellularLocation>
        <location evidence="1">Nucleus</location>
    </subcellularLocation>
</comment>
<reference evidence="17" key="2">
    <citation type="submission" date="2025-08" db="UniProtKB">
        <authorList>
            <consortium name="Ensembl"/>
        </authorList>
    </citation>
    <scope>IDENTIFICATION</scope>
</reference>
<feature type="compositionally biased region" description="Acidic residues" evidence="15">
    <location>
        <begin position="1278"/>
        <end position="1287"/>
    </location>
</feature>
<keyword evidence="11" id="KW-0539">Nucleus</keyword>
<dbReference type="GO" id="GO:0005886">
    <property type="term" value="C:plasma membrane"/>
    <property type="evidence" value="ECO:0007669"/>
    <property type="project" value="UniProtKB-SubCell"/>
</dbReference>
<dbReference type="GO" id="GO:0032287">
    <property type="term" value="P:peripheral nervous system myelin maintenance"/>
    <property type="evidence" value="ECO:0000318"/>
    <property type="project" value="GO_Central"/>
</dbReference>
<dbReference type="InterPro" id="IPR001478">
    <property type="entry name" value="PDZ"/>
</dbReference>
<protein>
    <recommendedName>
        <fullName evidence="14">Periaxin</fullName>
    </recommendedName>
</protein>
<keyword evidence="6" id="KW-0963">Cytoplasm</keyword>
<evidence type="ECO:0000256" key="11">
    <source>
        <dbReference type="ARBA" id="ARBA00023242"/>
    </source>
</evidence>
<keyword evidence="18" id="KW-1185">Reference proteome</keyword>
<comment type="subunit">
    <text evidence="13">Homodimer (via PDZ domain). Interacts with SCN10A. Found in a complex with SCN10A. Interacts with DRP2. Identified in a dystroglycan complex that contains at least PRX, DRP2, UTRN, DMD and DAG1. Detected in a complex composed of at least EZR, AHNAK, PPL and PRX. Identified in a complex with EZR, AHNAK, BFSP1, BFSP2, ANK2, PLEC, VIM and spectrin.</text>
</comment>
<evidence type="ECO:0000256" key="3">
    <source>
        <dbReference type="ARBA" id="ARBA00004413"/>
    </source>
</evidence>
<evidence type="ECO:0000256" key="1">
    <source>
        <dbReference type="ARBA" id="ARBA00004123"/>
    </source>
</evidence>
<dbReference type="PANTHER" id="PTHR23348:SF42">
    <property type="entry name" value="PERIAXIN"/>
    <property type="match status" value="1"/>
</dbReference>
<reference evidence="17 18" key="1">
    <citation type="journal article" date="2005" name="Nature">
        <title>Initial sequence of the chimpanzee genome and comparison with the human genome.</title>
        <authorList>
            <consortium name="Chimpanzee sequencing and analysis consortium"/>
        </authorList>
    </citation>
    <scope>NUCLEOTIDE SEQUENCE [LARGE SCALE GENOMIC DNA]</scope>
</reference>